<dbReference type="SMART" id="SM00304">
    <property type="entry name" value="HAMP"/>
    <property type="match status" value="1"/>
</dbReference>
<keyword evidence="2 8" id="KW-0812">Transmembrane</keyword>
<evidence type="ECO:0000256" key="3">
    <source>
        <dbReference type="ARBA" id="ARBA00022989"/>
    </source>
</evidence>
<keyword evidence="12" id="KW-1185">Reference proteome</keyword>
<dbReference type="PANTHER" id="PTHR32089">
    <property type="entry name" value="METHYL-ACCEPTING CHEMOTAXIS PROTEIN MCPB"/>
    <property type="match status" value="1"/>
</dbReference>
<dbReference type="InterPro" id="IPR004089">
    <property type="entry name" value="MCPsignal_dom"/>
</dbReference>
<evidence type="ECO:0000256" key="1">
    <source>
        <dbReference type="ARBA" id="ARBA00004141"/>
    </source>
</evidence>
<name>A0ABV5Z8N1_9GAMM</name>
<dbReference type="PRINTS" id="PR00260">
    <property type="entry name" value="CHEMTRNSDUCR"/>
</dbReference>
<feature type="domain" description="Methyl-accepting transducer" evidence="9">
    <location>
        <begin position="258"/>
        <end position="494"/>
    </location>
</feature>
<evidence type="ECO:0000313" key="11">
    <source>
        <dbReference type="EMBL" id="MFB9885602.1"/>
    </source>
</evidence>
<dbReference type="CDD" id="cd11386">
    <property type="entry name" value="MCP_signal"/>
    <property type="match status" value="1"/>
</dbReference>
<sequence>MSIKFKIFSGLLGCFALILAVTAWQIAYNEKELVRQVVTQQTQDAADSYFDAINLLMLTGQMQNRHVLQEKMLSRPGVTEARIIRGDKVAAMFGQVEAAKAVDELDRQALAGEAVILERKDQQDHVLTIINPMFASADYRGTNCLGCHQAKEGEVLGAVRISYSLKELDAQVNANLYFTLAIELAVFTLGLLGLSWLLNKVVIRRIRRLREVIVQVDKASDLRVRLSDDSDDEIGQTSQAFNAMLNRFGASLAEVYRTTESLANSAQHLAQVSTGSAAAVLQQRSSVELVATAMQELDSQAREVRDSAIQNAQASTDSLREAQASEGLASQAIASIRGLREETVAVASVIAQLDQHSDKVGSVLDVIREIAEQTNLLALNAAIEAARAGEQGRGFAVVADEVRTLASRTHASTQEIKTMIEQLQQEAKRGVEVMTEASDSAEKGAEQVQQVAQALAAILAQISQVSERNGYMASAATQQSEVATDMAHNISEIRDSADANAQAAERVAHISDELVKMAGQLEALVQRFRLP</sequence>
<evidence type="ECO:0000256" key="8">
    <source>
        <dbReference type="SAM" id="Phobius"/>
    </source>
</evidence>
<evidence type="ECO:0000259" key="10">
    <source>
        <dbReference type="PROSITE" id="PS50885"/>
    </source>
</evidence>
<feature type="domain" description="HAMP" evidence="10">
    <location>
        <begin position="200"/>
        <end position="253"/>
    </location>
</feature>
<keyword evidence="5 7" id="KW-0807">Transducer</keyword>
<evidence type="ECO:0000256" key="7">
    <source>
        <dbReference type="PROSITE-ProRule" id="PRU00284"/>
    </source>
</evidence>
<dbReference type="SMART" id="SM00283">
    <property type="entry name" value="MA"/>
    <property type="match status" value="1"/>
</dbReference>
<dbReference type="PANTHER" id="PTHR32089:SF119">
    <property type="entry name" value="METHYL-ACCEPTING CHEMOTAXIS PROTEIN CTPL"/>
    <property type="match status" value="1"/>
</dbReference>
<evidence type="ECO:0000256" key="2">
    <source>
        <dbReference type="ARBA" id="ARBA00022692"/>
    </source>
</evidence>
<dbReference type="RefSeq" id="WP_027313690.1">
    <property type="nucleotide sequence ID" value="NZ_JBHLZN010000001.1"/>
</dbReference>
<accession>A0ABV5Z8N1</accession>
<dbReference type="EMBL" id="JBHLZN010000001">
    <property type="protein sequence ID" value="MFB9885602.1"/>
    <property type="molecule type" value="Genomic_DNA"/>
</dbReference>
<reference evidence="11 12" key="1">
    <citation type="submission" date="2024-09" db="EMBL/GenBank/DDBJ databases">
        <authorList>
            <person name="Sun Q."/>
            <person name="Mori K."/>
        </authorList>
    </citation>
    <scope>NUCLEOTIDE SEQUENCE [LARGE SCALE GENOMIC DNA]</scope>
    <source>
        <strain evidence="11 12">ATCC 51285</strain>
    </source>
</reference>
<evidence type="ECO:0000256" key="5">
    <source>
        <dbReference type="ARBA" id="ARBA00023224"/>
    </source>
</evidence>
<dbReference type="Pfam" id="PF00015">
    <property type="entry name" value="MCPsignal"/>
    <property type="match status" value="1"/>
</dbReference>
<comment type="subcellular location">
    <subcellularLocation>
        <location evidence="1">Membrane</location>
        <topology evidence="1">Multi-pass membrane protein</topology>
    </subcellularLocation>
</comment>
<keyword evidence="4 8" id="KW-0472">Membrane</keyword>
<proteinExistence type="inferred from homology"/>
<evidence type="ECO:0000313" key="12">
    <source>
        <dbReference type="Proteomes" id="UP001589628"/>
    </source>
</evidence>
<comment type="caution">
    <text evidence="11">The sequence shown here is derived from an EMBL/GenBank/DDBJ whole genome shotgun (WGS) entry which is preliminary data.</text>
</comment>
<comment type="similarity">
    <text evidence="6">Belongs to the methyl-accepting chemotaxis (MCP) protein family.</text>
</comment>
<evidence type="ECO:0000259" key="9">
    <source>
        <dbReference type="PROSITE" id="PS50111"/>
    </source>
</evidence>
<dbReference type="Proteomes" id="UP001589628">
    <property type="component" value="Unassembled WGS sequence"/>
</dbReference>
<dbReference type="CDD" id="cd06225">
    <property type="entry name" value="HAMP"/>
    <property type="match status" value="1"/>
</dbReference>
<dbReference type="Gene3D" id="1.10.287.950">
    <property type="entry name" value="Methyl-accepting chemotaxis protein"/>
    <property type="match status" value="1"/>
</dbReference>
<gene>
    <name evidence="11" type="ORF">ACFFLH_04180</name>
</gene>
<dbReference type="Gene3D" id="3.30.450.290">
    <property type="match status" value="1"/>
</dbReference>
<dbReference type="InterPro" id="IPR003660">
    <property type="entry name" value="HAMP_dom"/>
</dbReference>
<dbReference type="SUPFAM" id="SSF58104">
    <property type="entry name" value="Methyl-accepting chemotaxis protein (MCP) signaling domain"/>
    <property type="match status" value="1"/>
</dbReference>
<dbReference type="PROSITE" id="PS50885">
    <property type="entry name" value="HAMP"/>
    <property type="match status" value="1"/>
</dbReference>
<evidence type="ECO:0000256" key="4">
    <source>
        <dbReference type="ARBA" id="ARBA00023136"/>
    </source>
</evidence>
<dbReference type="Pfam" id="PF00672">
    <property type="entry name" value="HAMP"/>
    <property type="match status" value="1"/>
</dbReference>
<evidence type="ECO:0000256" key="6">
    <source>
        <dbReference type="ARBA" id="ARBA00029447"/>
    </source>
</evidence>
<protein>
    <submittedName>
        <fullName evidence="11">Methyl-accepting chemotaxis protein</fullName>
    </submittedName>
</protein>
<keyword evidence="3 8" id="KW-1133">Transmembrane helix</keyword>
<dbReference type="InterPro" id="IPR004090">
    <property type="entry name" value="Chemotax_Me-accpt_rcpt"/>
</dbReference>
<dbReference type="PROSITE" id="PS50111">
    <property type="entry name" value="CHEMOTAXIS_TRANSDUC_2"/>
    <property type="match status" value="1"/>
</dbReference>
<feature type="transmembrane region" description="Helical" evidence="8">
    <location>
        <begin position="176"/>
        <end position="198"/>
    </location>
</feature>
<organism evidence="11 12">
    <name type="scientific">Balneatrix alpica</name>
    <dbReference type="NCBI Taxonomy" id="75684"/>
    <lineage>
        <taxon>Bacteria</taxon>
        <taxon>Pseudomonadati</taxon>
        <taxon>Pseudomonadota</taxon>
        <taxon>Gammaproteobacteria</taxon>
        <taxon>Oceanospirillales</taxon>
        <taxon>Balneatrichaceae</taxon>
        <taxon>Balneatrix</taxon>
    </lineage>
</organism>